<dbReference type="Pfam" id="PF05227">
    <property type="entry name" value="CHASE3"/>
    <property type="match status" value="1"/>
</dbReference>
<keyword evidence="5" id="KW-0418">Kinase</keyword>
<keyword evidence="7" id="KW-1133">Transmembrane helix</keyword>
<dbReference type="SUPFAM" id="SSF47384">
    <property type="entry name" value="Homodimeric domain of signal transducing histidine kinase"/>
    <property type="match status" value="1"/>
</dbReference>
<reference evidence="9 10" key="1">
    <citation type="submission" date="2016-09" db="EMBL/GenBank/DDBJ databases">
        <title>Pseudoalteromonas amylolytica sp. nov., isolated from the surface seawater.</title>
        <authorList>
            <person name="Wu Y.-H."/>
            <person name="Cheng H."/>
            <person name="Jin X.-B."/>
            <person name="Wang C.-S."/>
            <person name="Xu X.-W."/>
        </authorList>
    </citation>
    <scope>NUCLEOTIDE SEQUENCE [LARGE SCALE GENOMIC DNA]</scope>
    <source>
        <strain evidence="9 10">JW1</strain>
    </source>
</reference>
<gene>
    <name evidence="9" type="ORF">BET10_17850</name>
</gene>
<accession>A0A1S1MQL2</accession>
<keyword evidence="3" id="KW-0597">Phosphoprotein</keyword>
<dbReference type="SMART" id="SM00388">
    <property type="entry name" value="HisKA"/>
    <property type="match status" value="1"/>
</dbReference>
<evidence type="ECO:0000256" key="4">
    <source>
        <dbReference type="ARBA" id="ARBA00022679"/>
    </source>
</evidence>
<dbReference type="SUPFAM" id="SSF55874">
    <property type="entry name" value="ATPase domain of HSP90 chaperone/DNA topoisomerase II/histidine kinase"/>
    <property type="match status" value="1"/>
</dbReference>
<dbReference type="CDD" id="cd00082">
    <property type="entry name" value="HisKA"/>
    <property type="match status" value="1"/>
</dbReference>
<evidence type="ECO:0000256" key="1">
    <source>
        <dbReference type="ARBA" id="ARBA00000085"/>
    </source>
</evidence>
<dbReference type="CDD" id="cd19410">
    <property type="entry name" value="HK9-like_sensor"/>
    <property type="match status" value="1"/>
</dbReference>
<dbReference type="SMART" id="SM00387">
    <property type="entry name" value="HATPase_c"/>
    <property type="match status" value="1"/>
</dbReference>
<dbReference type="GO" id="GO:0000156">
    <property type="term" value="F:phosphorelay response regulator activity"/>
    <property type="evidence" value="ECO:0007669"/>
    <property type="project" value="TreeGrafter"/>
</dbReference>
<dbReference type="PRINTS" id="PR00344">
    <property type="entry name" value="BCTRLSENSOR"/>
</dbReference>
<keyword evidence="6" id="KW-0175">Coiled coil</keyword>
<proteinExistence type="predicted"/>
<dbReference type="InterPro" id="IPR003594">
    <property type="entry name" value="HATPase_dom"/>
</dbReference>
<comment type="caution">
    <text evidence="9">The sequence shown here is derived from an EMBL/GenBank/DDBJ whole genome shotgun (WGS) entry which is preliminary data.</text>
</comment>
<evidence type="ECO:0000256" key="2">
    <source>
        <dbReference type="ARBA" id="ARBA00012438"/>
    </source>
</evidence>
<dbReference type="Proteomes" id="UP000179786">
    <property type="component" value="Unassembled WGS sequence"/>
</dbReference>
<dbReference type="Pfam" id="PF02518">
    <property type="entry name" value="HATPase_c"/>
    <property type="match status" value="1"/>
</dbReference>
<evidence type="ECO:0000256" key="6">
    <source>
        <dbReference type="SAM" id="Coils"/>
    </source>
</evidence>
<dbReference type="FunFam" id="3.30.565.10:FF:000006">
    <property type="entry name" value="Sensor histidine kinase WalK"/>
    <property type="match status" value="1"/>
</dbReference>
<feature type="transmembrane region" description="Helical" evidence="7">
    <location>
        <begin position="189"/>
        <end position="208"/>
    </location>
</feature>
<dbReference type="GO" id="GO:0030295">
    <property type="term" value="F:protein kinase activator activity"/>
    <property type="evidence" value="ECO:0007669"/>
    <property type="project" value="TreeGrafter"/>
</dbReference>
<dbReference type="PROSITE" id="PS50109">
    <property type="entry name" value="HIS_KIN"/>
    <property type="match status" value="1"/>
</dbReference>
<comment type="catalytic activity">
    <reaction evidence="1">
        <text>ATP + protein L-histidine = ADP + protein N-phospho-L-histidine.</text>
        <dbReference type="EC" id="2.7.13.3"/>
    </reaction>
</comment>
<dbReference type="InterPro" id="IPR036890">
    <property type="entry name" value="HATPase_C_sf"/>
</dbReference>
<sequence>MSSFINRLSASRFAWLNAMLIIGAILSNAMIGFKNIYDIADIHKDLTNAGEVMLVIDSMHIDMLNAESSQRGYLISKKEAFLAPYKETLEQFKATLKRLQQIKSQSHLQQARIEEFAKLAQIKLNSLGASIDLAAITDETQQQRLLQDTQLSQGDMRKLYQVIIEEETLIRQALLQRLEQARTQAKSNVIWFTVLSILMCIFIVVLLNKHLKNQKAAKQQLEALNQVLEQRVKERTQALEVYTDELNRSNRELEDFAFVASHDLQEPLRKIRAFADRLTTTCGDQLGAKGCDYLARMNAAAVRMSTLITDLLELSRVTTRGKAFVQVDLNNLLKQVTDDLEIAIEESQGSIVIHPLPTIIADASQLSQLFSNLLSNAIKFRHSQRALEIEIHSESISAPSHLTHQQGTWIKITISDNGIGFAPEYAEKIFTPFQRLHTRKEYAGTGIGLAVCRRIIERHGGQIYAVPNANNGASFTITLPTDANLFSVQDNTNELLTTEKN</sequence>
<dbReference type="OrthoDB" id="9808408at2"/>
<dbReference type="InterPro" id="IPR036097">
    <property type="entry name" value="HisK_dim/P_sf"/>
</dbReference>
<dbReference type="PANTHER" id="PTHR42878">
    <property type="entry name" value="TWO-COMPONENT HISTIDINE KINASE"/>
    <property type="match status" value="1"/>
</dbReference>
<feature type="domain" description="Histidine kinase" evidence="8">
    <location>
        <begin position="259"/>
        <end position="483"/>
    </location>
</feature>
<dbReference type="AlphaFoldDB" id="A0A1S1MQL2"/>
<dbReference type="Gene3D" id="1.10.287.130">
    <property type="match status" value="1"/>
</dbReference>
<dbReference type="STRING" id="1859457.BET10_17850"/>
<evidence type="ECO:0000313" key="9">
    <source>
        <dbReference type="EMBL" id="OHU88693.1"/>
    </source>
</evidence>
<dbReference type="InterPro" id="IPR050351">
    <property type="entry name" value="BphY/WalK/GraS-like"/>
</dbReference>
<evidence type="ECO:0000313" key="10">
    <source>
        <dbReference type="Proteomes" id="UP000179786"/>
    </source>
</evidence>
<dbReference type="InterPro" id="IPR007891">
    <property type="entry name" value="CHASE3"/>
</dbReference>
<dbReference type="InterPro" id="IPR003661">
    <property type="entry name" value="HisK_dim/P_dom"/>
</dbReference>
<protein>
    <recommendedName>
        <fullName evidence="2">histidine kinase</fullName>
        <ecNumber evidence="2">2.7.13.3</ecNumber>
    </recommendedName>
</protein>
<dbReference type="PANTHER" id="PTHR42878:SF15">
    <property type="entry name" value="BACTERIOPHYTOCHROME"/>
    <property type="match status" value="1"/>
</dbReference>
<keyword evidence="4" id="KW-0808">Transferase</keyword>
<feature type="transmembrane region" description="Helical" evidence="7">
    <location>
        <begin position="12"/>
        <end position="33"/>
    </location>
</feature>
<dbReference type="GO" id="GO:0007234">
    <property type="term" value="P:osmosensory signaling via phosphorelay pathway"/>
    <property type="evidence" value="ECO:0007669"/>
    <property type="project" value="TreeGrafter"/>
</dbReference>
<keyword evidence="7" id="KW-0472">Membrane</keyword>
<evidence type="ECO:0000256" key="5">
    <source>
        <dbReference type="ARBA" id="ARBA00022777"/>
    </source>
</evidence>
<dbReference type="EMBL" id="MKJU01000030">
    <property type="protein sequence ID" value="OHU88693.1"/>
    <property type="molecule type" value="Genomic_DNA"/>
</dbReference>
<dbReference type="InterPro" id="IPR004358">
    <property type="entry name" value="Sig_transdc_His_kin-like_C"/>
</dbReference>
<dbReference type="Pfam" id="PF00512">
    <property type="entry name" value="HisKA"/>
    <property type="match status" value="1"/>
</dbReference>
<feature type="coiled-coil region" evidence="6">
    <location>
        <begin position="164"/>
        <end position="252"/>
    </location>
</feature>
<dbReference type="RefSeq" id="WP_070986605.1">
    <property type="nucleotide sequence ID" value="NZ_MKJU01000030.1"/>
</dbReference>
<organism evidence="9 10">
    <name type="scientific">Pseudoalteromonas amylolytica</name>
    <dbReference type="NCBI Taxonomy" id="1859457"/>
    <lineage>
        <taxon>Bacteria</taxon>
        <taxon>Pseudomonadati</taxon>
        <taxon>Pseudomonadota</taxon>
        <taxon>Gammaproteobacteria</taxon>
        <taxon>Alteromonadales</taxon>
        <taxon>Pseudoalteromonadaceae</taxon>
        <taxon>Pseudoalteromonas</taxon>
    </lineage>
</organism>
<keyword evidence="7" id="KW-0812">Transmembrane</keyword>
<evidence type="ECO:0000259" key="8">
    <source>
        <dbReference type="PROSITE" id="PS50109"/>
    </source>
</evidence>
<name>A0A1S1MQL2_9GAMM</name>
<dbReference type="EC" id="2.7.13.3" evidence="2"/>
<keyword evidence="10" id="KW-1185">Reference proteome</keyword>
<evidence type="ECO:0000256" key="3">
    <source>
        <dbReference type="ARBA" id="ARBA00022553"/>
    </source>
</evidence>
<dbReference type="InterPro" id="IPR005467">
    <property type="entry name" value="His_kinase_dom"/>
</dbReference>
<dbReference type="GO" id="GO:0000155">
    <property type="term" value="F:phosphorelay sensor kinase activity"/>
    <property type="evidence" value="ECO:0007669"/>
    <property type="project" value="InterPro"/>
</dbReference>
<dbReference type="GO" id="GO:0005886">
    <property type="term" value="C:plasma membrane"/>
    <property type="evidence" value="ECO:0007669"/>
    <property type="project" value="UniProtKB-ARBA"/>
</dbReference>
<evidence type="ECO:0000256" key="7">
    <source>
        <dbReference type="SAM" id="Phobius"/>
    </source>
</evidence>
<dbReference type="Gene3D" id="3.30.565.10">
    <property type="entry name" value="Histidine kinase-like ATPase, C-terminal domain"/>
    <property type="match status" value="1"/>
</dbReference>